<dbReference type="EMBL" id="JACHGJ010000005">
    <property type="protein sequence ID" value="MBB6480973.1"/>
    <property type="molecule type" value="Genomic_DNA"/>
</dbReference>
<evidence type="ECO:0000313" key="2">
    <source>
        <dbReference type="EMBL" id="MBB6480973.1"/>
    </source>
</evidence>
<proteinExistence type="predicted"/>
<protein>
    <submittedName>
        <fullName evidence="2">Uncharacterized protein</fullName>
    </submittedName>
</protein>
<organism evidence="2 3">
    <name type="scientific">Spirochaeta isovalerica</name>
    <dbReference type="NCBI Taxonomy" id="150"/>
    <lineage>
        <taxon>Bacteria</taxon>
        <taxon>Pseudomonadati</taxon>
        <taxon>Spirochaetota</taxon>
        <taxon>Spirochaetia</taxon>
        <taxon>Spirochaetales</taxon>
        <taxon>Spirochaetaceae</taxon>
        <taxon>Spirochaeta</taxon>
    </lineage>
</organism>
<name>A0A841RAM9_9SPIO</name>
<keyword evidence="3" id="KW-1185">Reference proteome</keyword>
<keyword evidence="1" id="KW-0472">Membrane</keyword>
<dbReference type="AlphaFoldDB" id="A0A841RAM9"/>
<accession>A0A841RAM9</accession>
<comment type="caution">
    <text evidence="2">The sequence shown here is derived from an EMBL/GenBank/DDBJ whole genome shotgun (WGS) entry which is preliminary data.</text>
</comment>
<evidence type="ECO:0000256" key="1">
    <source>
        <dbReference type="SAM" id="Phobius"/>
    </source>
</evidence>
<feature type="transmembrane region" description="Helical" evidence="1">
    <location>
        <begin position="12"/>
        <end position="30"/>
    </location>
</feature>
<sequence length="149" mass="16554">MKNTVKKGRGAAILIMALAFSLFLIDRLFLIENRTLHLAGTLAVLLFYSLVLRVSGKNHKHDIPVPLDEDSLSDDSSAPGVLIPVEDESDLGELIEVGGDVPEYNPFQPEIREDIYRLPVAVPYTPDSEPIEELEAFEEPVEELEPVDD</sequence>
<reference evidence="2 3" key="1">
    <citation type="submission" date="2020-08" db="EMBL/GenBank/DDBJ databases">
        <title>Genomic Encyclopedia of Type Strains, Phase IV (KMG-IV): sequencing the most valuable type-strain genomes for metagenomic binning, comparative biology and taxonomic classification.</title>
        <authorList>
            <person name="Goeker M."/>
        </authorList>
    </citation>
    <scope>NUCLEOTIDE SEQUENCE [LARGE SCALE GENOMIC DNA]</scope>
    <source>
        <strain evidence="2 3">DSM 2461</strain>
    </source>
</reference>
<dbReference type="RefSeq" id="WP_184747225.1">
    <property type="nucleotide sequence ID" value="NZ_JACHGJ010000005.1"/>
</dbReference>
<keyword evidence="1" id="KW-0812">Transmembrane</keyword>
<gene>
    <name evidence="2" type="ORF">HNR50_002646</name>
</gene>
<dbReference type="Proteomes" id="UP000587760">
    <property type="component" value="Unassembled WGS sequence"/>
</dbReference>
<feature type="transmembrane region" description="Helical" evidence="1">
    <location>
        <begin position="36"/>
        <end position="54"/>
    </location>
</feature>
<keyword evidence="1" id="KW-1133">Transmembrane helix</keyword>
<evidence type="ECO:0000313" key="3">
    <source>
        <dbReference type="Proteomes" id="UP000587760"/>
    </source>
</evidence>